<evidence type="ECO:0000313" key="2">
    <source>
        <dbReference type="Proteomes" id="UP000604661"/>
    </source>
</evidence>
<sequence length="55" mass="6274">MHQVHEQTFATINIYSESRVEAECVDSRLKPAESFFLPGLKATGFPNSREVFDEN</sequence>
<protein>
    <submittedName>
        <fullName evidence="1">Uncharacterized protein</fullName>
    </submittedName>
</protein>
<comment type="caution">
    <text evidence="1">The sequence shown here is derived from an EMBL/GenBank/DDBJ whole genome shotgun (WGS) entry which is preliminary data.</text>
</comment>
<organism evidence="1 2">
    <name type="scientific">Nostoc linckia FACHB-391</name>
    <dbReference type="NCBI Taxonomy" id="2692906"/>
    <lineage>
        <taxon>Bacteria</taxon>
        <taxon>Bacillati</taxon>
        <taxon>Cyanobacteriota</taxon>
        <taxon>Cyanophyceae</taxon>
        <taxon>Nostocales</taxon>
        <taxon>Nostocaceae</taxon>
        <taxon>Nostoc</taxon>
    </lineage>
</organism>
<dbReference type="EMBL" id="JACJTE010000025">
    <property type="protein sequence ID" value="MBD2563054.1"/>
    <property type="molecule type" value="Genomic_DNA"/>
</dbReference>
<evidence type="ECO:0000313" key="1">
    <source>
        <dbReference type="EMBL" id="MBD2563054.1"/>
    </source>
</evidence>
<keyword evidence="2" id="KW-1185">Reference proteome</keyword>
<gene>
    <name evidence="1" type="ORF">H6G95_21015</name>
</gene>
<name>A0ABR8EZV8_NOSLI</name>
<proteinExistence type="predicted"/>
<reference evidence="1 2" key="1">
    <citation type="journal article" date="2020" name="ISME J.">
        <title>Comparative genomics reveals insights into cyanobacterial evolution and habitat adaptation.</title>
        <authorList>
            <person name="Chen M.Y."/>
            <person name="Teng W.K."/>
            <person name="Zhao L."/>
            <person name="Hu C.X."/>
            <person name="Zhou Y.K."/>
            <person name="Han B.P."/>
            <person name="Song L.R."/>
            <person name="Shu W.S."/>
        </authorList>
    </citation>
    <scope>NUCLEOTIDE SEQUENCE [LARGE SCALE GENOMIC DNA]</scope>
    <source>
        <strain evidence="1 2">FACHB-391</strain>
    </source>
</reference>
<accession>A0ABR8EZV8</accession>
<dbReference type="RefSeq" id="WP_190895077.1">
    <property type="nucleotide sequence ID" value="NZ_JACJTE010000025.1"/>
</dbReference>
<dbReference type="Proteomes" id="UP000604661">
    <property type="component" value="Unassembled WGS sequence"/>
</dbReference>